<gene>
    <name evidence="1" type="ORF">H072_8627</name>
</gene>
<dbReference type="AlphaFoldDB" id="S8A3R9"/>
<evidence type="ECO:0000313" key="1">
    <source>
        <dbReference type="EMBL" id="EPS37670.1"/>
    </source>
</evidence>
<dbReference type="HOGENOM" id="CLU_1496153_0_0_1"/>
<dbReference type="Proteomes" id="UP000015100">
    <property type="component" value="Unassembled WGS sequence"/>
</dbReference>
<name>S8A3R9_DACHA</name>
<reference evidence="2" key="2">
    <citation type="submission" date="2013-04" db="EMBL/GenBank/DDBJ databases">
        <title>Genomic mechanisms accounting for the adaptation to parasitism in nematode-trapping fungi.</title>
        <authorList>
            <person name="Ahren D.G."/>
        </authorList>
    </citation>
    <scope>NUCLEOTIDE SEQUENCE [LARGE SCALE GENOMIC DNA]</scope>
    <source>
        <strain evidence="2">CBS 200.50</strain>
    </source>
</reference>
<comment type="caution">
    <text evidence="1">The sequence shown here is derived from an EMBL/GenBank/DDBJ whole genome shotgun (WGS) entry which is preliminary data.</text>
</comment>
<sequence length="180" mass="20793">MKFLDELDNLEADLKKNYQECDTQYTALIAHLKELMEFTEFVEPIKTEISSEILAFCGSTKHPNSGKWAKSLDFVVYKITHLERGMKSLSDKIKAQSSENEGVLSRSKVAHVVVERIYSTSTEEEIESLKVLFAQQVTFWEESIKKRIGDIDTLERRLTNEISEKRGEIEELRDWLSGKV</sequence>
<reference evidence="1 2" key="1">
    <citation type="journal article" date="2013" name="PLoS Genet.">
        <title>Genomic mechanisms accounting for the adaptation to parasitism in nematode-trapping fungi.</title>
        <authorList>
            <person name="Meerupati T."/>
            <person name="Andersson K.M."/>
            <person name="Friman E."/>
            <person name="Kumar D."/>
            <person name="Tunlid A."/>
            <person name="Ahren D."/>
        </authorList>
    </citation>
    <scope>NUCLEOTIDE SEQUENCE [LARGE SCALE GENOMIC DNA]</scope>
    <source>
        <strain evidence="1 2">CBS 200.50</strain>
    </source>
</reference>
<protein>
    <submittedName>
        <fullName evidence="1">Uncharacterized protein</fullName>
    </submittedName>
</protein>
<keyword evidence="2" id="KW-1185">Reference proteome</keyword>
<evidence type="ECO:0000313" key="2">
    <source>
        <dbReference type="Proteomes" id="UP000015100"/>
    </source>
</evidence>
<dbReference type="EMBL" id="AQGS01000614">
    <property type="protein sequence ID" value="EPS37670.1"/>
    <property type="molecule type" value="Genomic_DNA"/>
</dbReference>
<organism evidence="1 2">
    <name type="scientific">Dactylellina haptotyla (strain CBS 200.50)</name>
    <name type="common">Nematode-trapping fungus</name>
    <name type="synonym">Monacrosporium haptotylum</name>
    <dbReference type="NCBI Taxonomy" id="1284197"/>
    <lineage>
        <taxon>Eukaryota</taxon>
        <taxon>Fungi</taxon>
        <taxon>Dikarya</taxon>
        <taxon>Ascomycota</taxon>
        <taxon>Pezizomycotina</taxon>
        <taxon>Orbiliomycetes</taxon>
        <taxon>Orbiliales</taxon>
        <taxon>Orbiliaceae</taxon>
        <taxon>Dactylellina</taxon>
    </lineage>
</organism>
<accession>S8A3R9</accession>
<proteinExistence type="predicted"/>